<keyword evidence="10" id="KW-1185">Reference proteome</keyword>
<evidence type="ECO:0000313" key="9">
    <source>
        <dbReference type="EMBL" id="KAF2744209.1"/>
    </source>
</evidence>
<accession>A0A6A6V2X4</accession>
<dbReference type="Pfam" id="PF11710">
    <property type="entry name" value="Git3"/>
    <property type="match status" value="1"/>
</dbReference>
<dbReference type="GO" id="GO:0005886">
    <property type="term" value="C:plasma membrane"/>
    <property type="evidence" value="ECO:0007669"/>
    <property type="project" value="TreeGrafter"/>
</dbReference>
<keyword evidence="3 6" id="KW-1133">Transmembrane helix</keyword>
<keyword evidence="2 6" id="KW-0812">Transmembrane</keyword>
<feature type="transmembrane region" description="Helical" evidence="6">
    <location>
        <begin position="223"/>
        <end position="249"/>
    </location>
</feature>
<dbReference type="Gene3D" id="1.20.1070.10">
    <property type="entry name" value="Rhodopsin 7-helix transmembrane proteins"/>
    <property type="match status" value="1"/>
</dbReference>
<dbReference type="InterPro" id="IPR022596">
    <property type="entry name" value="GPR1/2/3_C"/>
</dbReference>
<proteinExistence type="predicted"/>
<evidence type="ECO:0008006" key="11">
    <source>
        <dbReference type="Google" id="ProtNLM"/>
    </source>
</evidence>
<feature type="compositionally biased region" description="Pro residues" evidence="5">
    <location>
        <begin position="374"/>
        <end position="398"/>
    </location>
</feature>
<dbReference type="Proteomes" id="UP000799440">
    <property type="component" value="Unassembled WGS sequence"/>
</dbReference>
<evidence type="ECO:0000256" key="4">
    <source>
        <dbReference type="ARBA" id="ARBA00023136"/>
    </source>
</evidence>
<evidence type="ECO:0000313" key="10">
    <source>
        <dbReference type="Proteomes" id="UP000799440"/>
    </source>
</evidence>
<feature type="transmembrane region" description="Helical" evidence="6">
    <location>
        <begin position="416"/>
        <end position="435"/>
    </location>
</feature>
<evidence type="ECO:0000256" key="6">
    <source>
        <dbReference type="SAM" id="Phobius"/>
    </source>
</evidence>
<sequence length="664" mass="72585">MGTTTLGRSRTSTYSASALYIRLLFLLQLTVPIIVQAYPQSSQEAARVTGGGLRHATSDLYSNETRTLIIRAVAATCASISVTTSAVAFYWFCRMRKRFRHKLVMLLIYGDVMKASWLFIHAIVSISRGTVYTSSSFCQASGFLYQYGTETADLSVLSMAIHSALQVFRPSTSTRNDGLYPYRNYVYAATFIVPLIMSSLAFINPGWGYMSQGAFCSLPLRPFWYRLALNWVPRYVIASTILGLAIAIYAHVGSAFRRFDDVERGQKASISTLTSLDSTVDEEQGADVTPQVSQPGSRQDSIDATASEIASRSAQRRASVVASLVGTLATHPNTFEQTLHNTITTTTAHDAPRGARRPSVAFSIDLPPTASEPTPHPPPPSPTRSPSPHTPHPAPPPSTTSHTQSFTQRRRIHKQLRLIFIYPLLYILLWLIPFANHCLNYQDRYAARPVYWTSLLGTMCITSMGFVDSLVFTLRERPWRYIPDGGGTFWGSFGIGRNVMGRLSGEQDGEGRGSGNARFDSVTTTAGTGASGGRGTESEDGSTTTHSRALFSRNRWSVRTNGSSDQEQAAKEAARARLECEKEERRKETQGVGRGDWARASPFALGTIPSPGEEEIEGWGEMREGGGDEVGFGEDEGTWESVEGSNGSDSGSNSSCDADGTERI</sequence>
<evidence type="ECO:0000256" key="3">
    <source>
        <dbReference type="ARBA" id="ARBA00022989"/>
    </source>
</evidence>
<feature type="compositionally biased region" description="Low complexity" evidence="5">
    <location>
        <begin position="644"/>
        <end position="655"/>
    </location>
</feature>
<name>A0A6A6V2X4_9PLEO</name>
<feature type="compositionally biased region" description="Basic and acidic residues" evidence="5">
    <location>
        <begin position="568"/>
        <end position="589"/>
    </location>
</feature>
<dbReference type="InterPro" id="IPR023041">
    <property type="entry name" value="Glucose_rcpt_Git3-like_N"/>
</dbReference>
<gene>
    <name evidence="9" type="ORF">M011DRAFT_489065</name>
</gene>
<evidence type="ECO:0000259" key="8">
    <source>
        <dbReference type="Pfam" id="PF11970"/>
    </source>
</evidence>
<feature type="region of interest" description="Disordered" evidence="5">
    <location>
        <begin position="363"/>
        <end position="407"/>
    </location>
</feature>
<reference evidence="9" key="1">
    <citation type="journal article" date="2020" name="Stud. Mycol.">
        <title>101 Dothideomycetes genomes: a test case for predicting lifestyles and emergence of pathogens.</title>
        <authorList>
            <person name="Haridas S."/>
            <person name="Albert R."/>
            <person name="Binder M."/>
            <person name="Bloem J."/>
            <person name="Labutti K."/>
            <person name="Salamov A."/>
            <person name="Andreopoulos B."/>
            <person name="Baker S."/>
            <person name="Barry K."/>
            <person name="Bills G."/>
            <person name="Bluhm B."/>
            <person name="Cannon C."/>
            <person name="Castanera R."/>
            <person name="Culley D."/>
            <person name="Daum C."/>
            <person name="Ezra D."/>
            <person name="Gonzalez J."/>
            <person name="Henrissat B."/>
            <person name="Kuo A."/>
            <person name="Liang C."/>
            <person name="Lipzen A."/>
            <person name="Lutzoni F."/>
            <person name="Magnuson J."/>
            <person name="Mondo S."/>
            <person name="Nolan M."/>
            <person name="Ohm R."/>
            <person name="Pangilinan J."/>
            <person name="Park H.-J."/>
            <person name="Ramirez L."/>
            <person name="Alfaro M."/>
            <person name="Sun H."/>
            <person name="Tritt A."/>
            <person name="Yoshinaga Y."/>
            <person name="Zwiers L.-H."/>
            <person name="Turgeon B."/>
            <person name="Goodwin S."/>
            <person name="Spatafora J."/>
            <person name="Crous P."/>
            <person name="Grigoriev I."/>
        </authorList>
    </citation>
    <scope>NUCLEOTIDE SEQUENCE</scope>
    <source>
        <strain evidence="9">CBS 119925</strain>
    </source>
</reference>
<evidence type="ECO:0000256" key="1">
    <source>
        <dbReference type="ARBA" id="ARBA00004141"/>
    </source>
</evidence>
<feature type="region of interest" description="Disordered" evidence="5">
    <location>
        <begin position="275"/>
        <end position="313"/>
    </location>
</feature>
<dbReference type="AlphaFoldDB" id="A0A6A6V2X4"/>
<dbReference type="SUPFAM" id="SSF81321">
    <property type="entry name" value="Family A G protein-coupled receptor-like"/>
    <property type="match status" value="1"/>
</dbReference>
<evidence type="ECO:0000259" key="7">
    <source>
        <dbReference type="Pfam" id="PF11710"/>
    </source>
</evidence>
<evidence type="ECO:0000256" key="2">
    <source>
        <dbReference type="ARBA" id="ARBA00022692"/>
    </source>
</evidence>
<feature type="domain" description="G protein-coupled receptor GPR1/2/3 C-terminal" evidence="8">
    <location>
        <begin position="408"/>
        <end position="481"/>
    </location>
</feature>
<dbReference type="GO" id="GO:0004930">
    <property type="term" value="F:G protein-coupled receptor activity"/>
    <property type="evidence" value="ECO:0007669"/>
    <property type="project" value="TreeGrafter"/>
</dbReference>
<feature type="transmembrane region" description="Helical" evidence="6">
    <location>
        <begin position="20"/>
        <end position="38"/>
    </location>
</feature>
<feature type="transmembrane region" description="Helical" evidence="6">
    <location>
        <begin position="68"/>
        <end position="92"/>
    </location>
</feature>
<dbReference type="PANTHER" id="PTHR23112">
    <property type="entry name" value="G PROTEIN-COUPLED RECEPTOR 157-RELATED"/>
    <property type="match status" value="1"/>
</dbReference>
<dbReference type="EMBL" id="MU006590">
    <property type="protein sequence ID" value="KAF2744209.1"/>
    <property type="molecule type" value="Genomic_DNA"/>
</dbReference>
<feature type="transmembrane region" description="Helical" evidence="6">
    <location>
        <begin position="455"/>
        <end position="474"/>
    </location>
</feature>
<comment type="subcellular location">
    <subcellularLocation>
        <location evidence="1">Membrane</location>
        <topology evidence="1">Multi-pass membrane protein</topology>
    </subcellularLocation>
</comment>
<dbReference type="GO" id="GO:0007189">
    <property type="term" value="P:adenylate cyclase-activating G protein-coupled receptor signaling pathway"/>
    <property type="evidence" value="ECO:0007669"/>
    <property type="project" value="TreeGrafter"/>
</dbReference>
<protein>
    <recommendedName>
        <fullName evidence="11">G protein-coupled glucose receptor regulating Gpa2-domain-containing protein</fullName>
    </recommendedName>
</protein>
<feature type="compositionally biased region" description="Polar residues" evidence="5">
    <location>
        <begin position="290"/>
        <end position="313"/>
    </location>
</feature>
<dbReference type="OrthoDB" id="5368598at2759"/>
<feature type="compositionally biased region" description="Polar residues" evidence="5">
    <location>
        <begin position="554"/>
        <end position="566"/>
    </location>
</feature>
<dbReference type="Pfam" id="PF11970">
    <property type="entry name" value="GPR_Gpa2_C"/>
    <property type="match status" value="1"/>
</dbReference>
<feature type="transmembrane region" description="Helical" evidence="6">
    <location>
        <begin position="185"/>
        <end position="203"/>
    </location>
</feature>
<dbReference type="PANTHER" id="PTHR23112:SF37">
    <property type="entry name" value="G PROTEIN-COUPLED RECEPTOR GPR1"/>
    <property type="match status" value="1"/>
</dbReference>
<evidence type="ECO:0000256" key="5">
    <source>
        <dbReference type="SAM" id="MobiDB-lite"/>
    </source>
</evidence>
<keyword evidence="4 6" id="KW-0472">Membrane</keyword>
<feature type="domain" description="Glucose receptor Git3-like N-terminal" evidence="7">
    <location>
        <begin position="70"/>
        <end position="258"/>
    </location>
</feature>
<organism evidence="9 10">
    <name type="scientific">Sporormia fimetaria CBS 119925</name>
    <dbReference type="NCBI Taxonomy" id="1340428"/>
    <lineage>
        <taxon>Eukaryota</taxon>
        <taxon>Fungi</taxon>
        <taxon>Dikarya</taxon>
        <taxon>Ascomycota</taxon>
        <taxon>Pezizomycotina</taxon>
        <taxon>Dothideomycetes</taxon>
        <taxon>Pleosporomycetidae</taxon>
        <taxon>Pleosporales</taxon>
        <taxon>Sporormiaceae</taxon>
        <taxon>Sporormia</taxon>
    </lineage>
</organism>
<feature type="region of interest" description="Disordered" evidence="5">
    <location>
        <begin position="504"/>
        <end position="664"/>
    </location>
</feature>